<reference evidence="2 3" key="1">
    <citation type="submission" date="2010-05" db="EMBL/GenBank/DDBJ databases">
        <title>The Genome Sequence of Thecamonas trahens ATCC 50062.</title>
        <authorList>
            <consortium name="The Broad Institute Genome Sequencing Platform"/>
            <person name="Russ C."/>
            <person name="Cuomo C."/>
            <person name="Shea T."/>
            <person name="Young S.K."/>
            <person name="Zeng Q."/>
            <person name="Koehrsen M."/>
            <person name="Haas B."/>
            <person name="Borodovsky M."/>
            <person name="Guigo R."/>
            <person name="Alvarado L."/>
            <person name="Berlin A."/>
            <person name="Bochicchio J."/>
            <person name="Borenstein D."/>
            <person name="Chapman S."/>
            <person name="Chen Z."/>
            <person name="Freedman E."/>
            <person name="Gellesch M."/>
            <person name="Goldberg J."/>
            <person name="Griggs A."/>
            <person name="Gujja S."/>
            <person name="Heilman E."/>
            <person name="Heiman D."/>
            <person name="Hepburn T."/>
            <person name="Howarth C."/>
            <person name="Jen D."/>
            <person name="Larson L."/>
            <person name="Mehta T."/>
            <person name="Park D."/>
            <person name="Pearson M."/>
            <person name="Roberts A."/>
            <person name="Saif S."/>
            <person name="Shenoy N."/>
            <person name="Sisk P."/>
            <person name="Stolte C."/>
            <person name="Sykes S."/>
            <person name="Thomson T."/>
            <person name="Walk T."/>
            <person name="White J."/>
            <person name="Yandava C."/>
            <person name="Burger G."/>
            <person name="Gray M.W."/>
            <person name="Holland P.W.H."/>
            <person name="King N."/>
            <person name="Lang F.B.F."/>
            <person name="Roger A.J."/>
            <person name="Ruiz-Trillo I."/>
            <person name="Lander E."/>
            <person name="Nusbaum C."/>
        </authorList>
    </citation>
    <scope>NUCLEOTIDE SEQUENCE [LARGE SCALE GENOMIC DNA]</scope>
    <source>
        <strain evidence="2 3">ATCC 50062</strain>
    </source>
</reference>
<evidence type="ECO:0000256" key="1">
    <source>
        <dbReference type="SAM" id="MobiDB-lite"/>
    </source>
</evidence>
<dbReference type="Gene3D" id="1.25.40.10">
    <property type="entry name" value="Tetratricopeptide repeat domain"/>
    <property type="match status" value="1"/>
</dbReference>
<protein>
    <recommendedName>
        <fullName evidence="4">Pentacotripeptide-repeat region of PRORP domain-containing protein</fullName>
    </recommendedName>
</protein>
<organism evidence="2 3">
    <name type="scientific">Thecamonas trahens ATCC 50062</name>
    <dbReference type="NCBI Taxonomy" id="461836"/>
    <lineage>
        <taxon>Eukaryota</taxon>
        <taxon>Apusozoa</taxon>
        <taxon>Apusomonadida</taxon>
        <taxon>Apusomonadidae</taxon>
        <taxon>Thecamonas</taxon>
    </lineage>
</organism>
<name>A0A0L0D924_THETB</name>
<dbReference type="RefSeq" id="XP_013758302.1">
    <property type="nucleotide sequence ID" value="XM_013902848.1"/>
</dbReference>
<dbReference type="AlphaFoldDB" id="A0A0L0D924"/>
<accession>A0A0L0D924</accession>
<gene>
    <name evidence="2" type="ORF">AMSG_04627</name>
</gene>
<evidence type="ECO:0008006" key="4">
    <source>
        <dbReference type="Google" id="ProtNLM"/>
    </source>
</evidence>
<dbReference type="Proteomes" id="UP000054408">
    <property type="component" value="Unassembled WGS sequence"/>
</dbReference>
<evidence type="ECO:0000313" key="3">
    <source>
        <dbReference type="Proteomes" id="UP000054408"/>
    </source>
</evidence>
<proteinExistence type="predicted"/>
<dbReference type="EMBL" id="GL349452">
    <property type="protein sequence ID" value="KNC48882.1"/>
    <property type="molecule type" value="Genomic_DNA"/>
</dbReference>
<feature type="region of interest" description="Disordered" evidence="1">
    <location>
        <begin position="24"/>
        <end position="46"/>
    </location>
</feature>
<dbReference type="GeneID" id="25564164"/>
<dbReference type="InterPro" id="IPR011990">
    <property type="entry name" value="TPR-like_helical_dom_sf"/>
</dbReference>
<keyword evidence="3" id="KW-1185">Reference proteome</keyword>
<sequence>MLRISFTSLSASRLAIAITPRFLASAPRTPPPPQPEPKPKPKPRSKARALTRAYNAQLASLYGLAKARFPARAPYARLRAVFDELCASSATSPDAYSLRYAMLAALLHSDVGAARAWRDSQPAALDDIAERAYIEVLARGSDDDLHSAVSAVLDNALLHEPSAHLYGSLMLALASPRRTAPPPADRLALALSLSDHMHARARVSPTAVHYASLSALALASGQLPLGMRVLERMDAEGGNAAPTPATFASLFTALRTLSRSRAAPPPPDLVALGDALYAAMHLRGIPPHTRVFNEFLRLLASLAPASSAARQRALALWTSRAELTTPLDDHSYMLALRVLDAEVAAAPSAARPVLSSMIDVFQDYLQSKLDSGSASSARMQWELVLPILNVGASALAPAPMSQYLGLAAVTAAEVEPPTSPPPPLHTRLAPVLAAVRTAWASSATVDQWLDLIAALRIDPLTSPRLIVNLLPSQPLALETLRILARLHSGHPDLNLLLHALESGTGSLRSLYPAFVAGALRSKVSPAELWQTELGAARAASIQGPAHAVALLSDSLSLLPPPPLKADPDLADAILAVTARLGAVELDTATQLLRAVLKPASIDLDPAAPVRGYKRMWYTLSVRMLARLTAAALGPSASASDLRTYAESLARSAGLVLFDPSVSAGRQRLDRVQATAASLGLLFATRDAVRPSRRTPLSSP</sequence>
<evidence type="ECO:0000313" key="2">
    <source>
        <dbReference type="EMBL" id="KNC48882.1"/>
    </source>
</evidence>